<evidence type="ECO:0000313" key="1">
    <source>
        <dbReference type="EMBL" id="MES5149002.1"/>
    </source>
</evidence>
<evidence type="ECO:0000313" key="3">
    <source>
        <dbReference type="Proteomes" id="UP000289808"/>
    </source>
</evidence>
<dbReference type="EMBL" id="SCLX01000029">
    <property type="protein sequence ID" value="RXF57656.1"/>
    <property type="molecule type" value="Genomic_DNA"/>
</dbReference>
<keyword evidence="4" id="KW-1185">Reference proteome</keyword>
<dbReference type="Gene3D" id="1.10.260.40">
    <property type="entry name" value="lambda repressor-like DNA-binding domains"/>
    <property type="match status" value="1"/>
</dbReference>
<dbReference type="RefSeq" id="WP_005719193.1">
    <property type="nucleotide sequence ID" value="NZ_CP033426.1"/>
</dbReference>
<reference evidence="1" key="2">
    <citation type="submission" date="2024-06" db="EMBL/GenBank/DDBJ databases">
        <title>Vaginal Lactobacillus fatty acid response mechanisms reveal a metabolite-targeted strategy for bacterial vaginosis treatment.</title>
        <authorList>
            <person name="Zhu M."/>
            <person name="Blainey P.C."/>
            <person name="Bloom S.M."/>
            <person name="Kwon D.S."/>
        </authorList>
    </citation>
    <scope>NUCLEOTIDE SEQUENCE</scope>
    <source>
        <strain evidence="1">194_F1_1</strain>
    </source>
</reference>
<dbReference type="CDD" id="cd00093">
    <property type="entry name" value="HTH_XRE"/>
    <property type="match status" value="1"/>
</dbReference>
<name>A0A135ZEQ4_9LACO</name>
<evidence type="ECO:0000313" key="4">
    <source>
        <dbReference type="Proteomes" id="UP001434419"/>
    </source>
</evidence>
<dbReference type="EMBL" id="JBETVU010000012">
    <property type="protein sequence ID" value="MES5149002.1"/>
    <property type="molecule type" value="Genomic_DNA"/>
</dbReference>
<dbReference type="AlphaFoldDB" id="A0A135ZEQ4"/>
<accession>A0A135ZEQ4</accession>
<protein>
    <submittedName>
        <fullName evidence="1">Helix-turn-helix transcriptional regulator</fullName>
    </submittedName>
    <submittedName>
        <fullName evidence="2">XRE family transcriptional regulator</fullName>
    </submittedName>
</protein>
<organism evidence="2 3">
    <name type="scientific">Lactobacillus crispatus</name>
    <dbReference type="NCBI Taxonomy" id="47770"/>
    <lineage>
        <taxon>Bacteria</taxon>
        <taxon>Bacillati</taxon>
        <taxon>Bacillota</taxon>
        <taxon>Bacilli</taxon>
        <taxon>Lactobacillales</taxon>
        <taxon>Lactobacillaceae</taxon>
        <taxon>Lactobacillus</taxon>
    </lineage>
</organism>
<gene>
    <name evidence="1" type="ORF">ABVC42_03545</name>
    <name evidence="2" type="ORF">ERD32_06060</name>
</gene>
<dbReference type="InterPro" id="IPR010982">
    <property type="entry name" value="Lambda_DNA-bd_dom_sf"/>
</dbReference>
<evidence type="ECO:0000313" key="2">
    <source>
        <dbReference type="EMBL" id="RXF57656.1"/>
    </source>
</evidence>
<dbReference type="Proteomes" id="UP000289808">
    <property type="component" value="Unassembled WGS sequence"/>
</dbReference>
<reference evidence="2 3" key="1">
    <citation type="submission" date="2019-01" db="EMBL/GenBank/DDBJ databases">
        <title>The genome sequence of Lactobacillus crispatus L49.</title>
        <authorList>
            <person name="Zhong J."/>
            <person name="Zhang J."/>
        </authorList>
    </citation>
    <scope>NUCLEOTIDE SEQUENCE [LARGE SCALE GENOMIC DNA]</scope>
    <source>
        <strain evidence="2 3">L49</strain>
    </source>
</reference>
<comment type="caution">
    <text evidence="2">The sequence shown here is derived from an EMBL/GenBank/DDBJ whole genome shotgun (WGS) entry which is preliminary data.</text>
</comment>
<dbReference type="InterPro" id="IPR001387">
    <property type="entry name" value="Cro/C1-type_HTH"/>
</dbReference>
<dbReference type="Proteomes" id="UP001434419">
    <property type="component" value="Unassembled WGS sequence"/>
</dbReference>
<dbReference type="GO" id="GO:0003677">
    <property type="term" value="F:DNA binding"/>
    <property type="evidence" value="ECO:0007669"/>
    <property type="project" value="InterPro"/>
</dbReference>
<sequence length="74" mass="8009">MSSNTKITLKAARVNAGLSQNEAAKSLSSYFGMPISRQRVASFESNPDKVPPAWAEGFSKIYNISLGDISFTHS</sequence>
<proteinExistence type="predicted"/>
<dbReference type="SUPFAM" id="SSF47413">
    <property type="entry name" value="lambda repressor-like DNA-binding domains"/>
    <property type="match status" value="1"/>
</dbReference>